<dbReference type="EMBL" id="GBXM01055871">
    <property type="protein sequence ID" value="JAH52706.1"/>
    <property type="molecule type" value="Transcribed_RNA"/>
</dbReference>
<reference evidence="1" key="2">
    <citation type="journal article" date="2015" name="Fish Shellfish Immunol.">
        <title>Early steps in the European eel (Anguilla anguilla)-Vibrio vulnificus interaction in the gills: Role of the RtxA13 toxin.</title>
        <authorList>
            <person name="Callol A."/>
            <person name="Pajuelo D."/>
            <person name="Ebbesson L."/>
            <person name="Teles M."/>
            <person name="MacKenzie S."/>
            <person name="Amaro C."/>
        </authorList>
    </citation>
    <scope>NUCLEOTIDE SEQUENCE</scope>
</reference>
<dbReference type="AlphaFoldDB" id="A0A0E9TGH4"/>
<organism evidence="1">
    <name type="scientific">Anguilla anguilla</name>
    <name type="common">European freshwater eel</name>
    <name type="synonym">Muraena anguilla</name>
    <dbReference type="NCBI Taxonomy" id="7936"/>
    <lineage>
        <taxon>Eukaryota</taxon>
        <taxon>Metazoa</taxon>
        <taxon>Chordata</taxon>
        <taxon>Craniata</taxon>
        <taxon>Vertebrata</taxon>
        <taxon>Euteleostomi</taxon>
        <taxon>Actinopterygii</taxon>
        <taxon>Neopterygii</taxon>
        <taxon>Teleostei</taxon>
        <taxon>Anguilliformes</taxon>
        <taxon>Anguillidae</taxon>
        <taxon>Anguilla</taxon>
    </lineage>
</organism>
<protein>
    <submittedName>
        <fullName evidence="1">Uncharacterized protein</fullName>
    </submittedName>
</protein>
<name>A0A0E9TGH4_ANGAN</name>
<proteinExistence type="predicted"/>
<sequence length="35" mass="4073">MHVHHIACCHIYFTNPIILNISIFRCTVLGLIHEL</sequence>
<evidence type="ECO:0000313" key="1">
    <source>
        <dbReference type="EMBL" id="JAH52706.1"/>
    </source>
</evidence>
<reference evidence="1" key="1">
    <citation type="submission" date="2014-11" db="EMBL/GenBank/DDBJ databases">
        <authorList>
            <person name="Amaro Gonzalez C."/>
        </authorList>
    </citation>
    <scope>NUCLEOTIDE SEQUENCE</scope>
</reference>
<accession>A0A0E9TGH4</accession>